<reference evidence="1" key="1">
    <citation type="submission" date="2023-04" db="EMBL/GenBank/DDBJ databases">
        <title>A chromosome-level genome assembly of the parasitoid wasp Eretmocerus hayati.</title>
        <authorList>
            <person name="Zhong Y."/>
            <person name="Liu S."/>
            <person name="Liu Y."/>
        </authorList>
    </citation>
    <scope>NUCLEOTIDE SEQUENCE</scope>
    <source>
        <strain evidence="1">ZJU_SS_LIU_2023</strain>
    </source>
</reference>
<proteinExistence type="predicted"/>
<gene>
    <name evidence="1" type="ORF">QAD02_022085</name>
</gene>
<organism evidence="1 2">
    <name type="scientific">Eretmocerus hayati</name>
    <dbReference type="NCBI Taxonomy" id="131215"/>
    <lineage>
        <taxon>Eukaryota</taxon>
        <taxon>Metazoa</taxon>
        <taxon>Ecdysozoa</taxon>
        <taxon>Arthropoda</taxon>
        <taxon>Hexapoda</taxon>
        <taxon>Insecta</taxon>
        <taxon>Pterygota</taxon>
        <taxon>Neoptera</taxon>
        <taxon>Endopterygota</taxon>
        <taxon>Hymenoptera</taxon>
        <taxon>Apocrita</taxon>
        <taxon>Proctotrupomorpha</taxon>
        <taxon>Chalcidoidea</taxon>
        <taxon>Aphelinidae</taxon>
        <taxon>Aphelininae</taxon>
        <taxon>Eretmocerus</taxon>
    </lineage>
</organism>
<sequence>MALSGFVEFFQKGKTFRPRKKFPQGTLRYSLHKQAQASLNSGLNLRSAVKLPTGEDLNDWIAVHVVDFFNRINLIYGTICEYCDSTSCPTMSGGARFEYLWADGDKYKKPIALPAPQYISLLMDWIEMQINDESLFPTTTDVPFPKTFVPLCRKILTRLFRVFVHVYIHHFDRIIALQAEPHVNTCYKHFFYFVTEFNLINQKELEPLAEMTSRICKDAKTSNDT</sequence>
<keyword evidence="2" id="KW-1185">Reference proteome</keyword>
<protein>
    <submittedName>
        <fullName evidence="1">Uncharacterized protein</fullName>
    </submittedName>
</protein>
<dbReference type="EMBL" id="CM056741">
    <property type="protein sequence ID" value="KAJ8686291.1"/>
    <property type="molecule type" value="Genomic_DNA"/>
</dbReference>
<name>A0ACC2PU31_9HYME</name>
<evidence type="ECO:0000313" key="1">
    <source>
        <dbReference type="EMBL" id="KAJ8686291.1"/>
    </source>
</evidence>
<evidence type="ECO:0000313" key="2">
    <source>
        <dbReference type="Proteomes" id="UP001239111"/>
    </source>
</evidence>
<comment type="caution">
    <text evidence="1">The sequence shown here is derived from an EMBL/GenBank/DDBJ whole genome shotgun (WGS) entry which is preliminary data.</text>
</comment>
<accession>A0ACC2PU31</accession>
<dbReference type="Proteomes" id="UP001239111">
    <property type="component" value="Chromosome 1"/>
</dbReference>